<evidence type="ECO:0000313" key="2">
    <source>
        <dbReference type="Proteomes" id="UP001161422"/>
    </source>
</evidence>
<organism evidence="1 2">
    <name type="scientific">Paraferrimonas sedimenticola</name>
    <dbReference type="NCBI Taxonomy" id="375674"/>
    <lineage>
        <taxon>Bacteria</taxon>
        <taxon>Pseudomonadati</taxon>
        <taxon>Pseudomonadota</taxon>
        <taxon>Gammaproteobacteria</taxon>
        <taxon>Alteromonadales</taxon>
        <taxon>Ferrimonadaceae</taxon>
        <taxon>Paraferrimonas</taxon>
    </lineage>
</organism>
<name>A0AA37RXZ3_9GAMM</name>
<evidence type="ECO:0008006" key="3">
    <source>
        <dbReference type="Google" id="ProtNLM"/>
    </source>
</evidence>
<reference evidence="1" key="2">
    <citation type="submission" date="2023-01" db="EMBL/GenBank/DDBJ databases">
        <title>Draft genome sequence of Paraferrimonas sedimenticola strain NBRC 101628.</title>
        <authorList>
            <person name="Sun Q."/>
            <person name="Mori K."/>
        </authorList>
    </citation>
    <scope>NUCLEOTIDE SEQUENCE</scope>
    <source>
        <strain evidence="1">NBRC 101628</strain>
    </source>
</reference>
<dbReference type="RefSeq" id="WP_095504857.1">
    <property type="nucleotide sequence ID" value="NZ_BSNC01000006.1"/>
</dbReference>
<keyword evidence="2" id="KW-1185">Reference proteome</keyword>
<reference evidence="1" key="1">
    <citation type="journal article" date="2014" name="Int. J. Syst. Evol. Microbiol.">
        <title>Complete genome sequence of Corynebacterium casei LMG S-19264T (=DSM 44701T), isolated from a smear-ripened cheese.</title>
        <authorList>
            <consortium name="US DOE Joint Genome Institute (JGI-PGF)"/>
            <person name="Walter F."/>
            <person name="Albersmeier A."/>
            <person name="Kalinowski J."/>
            <person name="Ruckert C."/>
        </authorList>
    </citation>
    <scope>NUCLEOTIDE SEQUENCE</scope>
    <source>
        <strain evidence="1">NBRC 101628</strain>
    </source>
</reference>
<dbReference type="Proteomes" id="UP001161422">
    <property type="component" value="Unassembled WGS sequence"/>
</dbReference>
<accession>A0AA37RXZ3</accession>
<protein>
    <recommendedName>
        <fullName evidence="3">Prephenate dehydrogenase</fullName>
    </recommendedName>
</protein>
<evidence type="ECO:0000313" key="1">
    <source>
        <dbReference type="EMBL" id="GLP97290.1"/>
    </source>
</evidence>
<dbReference type="EMBL" id="BSNC01000006">
    <property type="protein sequence ID" value="GLP97290.1"/>
    <property type="molecule type" value="Genomic_DNA"/>
</dbReference>
<proteinExistence type="predicted"/>
<comment type="caution">
    <text evidence="1">The sequence shown here is derived from an EMBL/GenBank/DDBJ whole genome shotgun (WGS) entry which is preliminary data.</text>
</comment>
<gene>
    <name evidence="1" type="ORF">GCM10007895_25970</name>
</gene>
<dbReference type="AlphaFoldDB" id="A0AA37RXZ3"/>
<sequence length="110" mass="12200">MATDTVLAQIRASLQTAYRQVHDADKTLEQLGQKGHANFGKIFKADQGFTAESNRFMPYLEEVVSDYDKLAASEQLDPEQLKPLVSKLGLLLNTLAQFKQQLSGAQKSQS</sequence>